<organism evidence="1 2">
    <name type="scientific">Streptomyces javensis</name>
    <dbReference type="NCBI Taxonomy" id="114698"/>
    <lineage>
        <taxon>Bacteria</taxon>
        <taxon>Bacillati</taxon>
        <taxon>Actinomycetota</taxon>
        <taxon>Actinomycetes</taxon>
        <taxon>Kitasatosporales</taxon>
        <taxon>Streptomycetaceae</taxon>
        <taxon>Streptomyces</taxon>
        <taxon>Streptomyces violaceusniger group</taxon>
    </lineage>
</organism>
<proteinExistence type="predicted"/>
<reference evidence="2" key="1">
    <citation type="journal article" date="2019" name="Int. J. Syst. Evol. Microbiol.">
        <title>The Global Catalogue of Microorganisms (GCM) 10K type strain sequencing project: providing services to taxonomists for standard genome sequencing and annotation.</title>
        <authorList>
            <consortium name="The Broad Institute Genomics Platform"/>
            <consortium name="The Broad Institute Genome Sequencing Center for Infectious Disease"/>
            <person name="Wu L."/>
            <person name="Ma J."/>
        </authorList>
    </citation>
    <scope>NUCLEOTIDE SEQUENCE [LARGE SCALE GENOMIC DNA]</scope>
    <source>
        <strain evidence="2">JCM 11448</strain>
    </source>
</reference>
<accession>A0ABP4HTV4</accession>
<dbReference type="Proteomes" id="UP001500282">
    <property type="component" value="Unassembled WGS sequence"/>
</dbReference>
<name>A0ABP4HTV4_9ACTN</name>
<protein>
    <submittedName>
        <fullName evidence="1">Uncharacterized protein</fullName>
    </submittedName>
</protein>
<keyword evidence="2" id="KW-1185">Reference proteome</keyword>
<evidence type="ECO:0000313" key="1">
    <source>
        <dbReference type="EMBL" id="GAA1287622.1"/>
    </source>
</evidence>
<comment type="caution">
    <text evidence="1">The sequence shown here is derived from an EMBL/GenBank/DDBJ whole genome shotgun (WGS) entry which is preliminary data.</text>
</comment>
<gene>
    <name evidence="1" type="ORF">GCM10009579_58450</name>
</gene>
<sequence>MGRDGAPRLKLTVITDDASGPRLCRGCGGPLMPSAKSTAVFCEDACRSRHWRRMRRAKARTEAVKAGVTASCPQCGAVWTVGVDRLVSAVYCSSACRKRAWHTRRAQFGGV</sequence>
<dbReference type="EMBL" id="BAAAIH010000039">
    <property type="protein sequence ID" value="GAA1287622.1"/>
    <property type="molecule type" value="Genomic_DNA"/>
</dbReference>
<evidence type="ECO:0000313" key="2">
    <source>
        <dbReference type="Proteomes" id="UP001500282"/>
    </source>
</evidence>